<keyword evidence="4" id="KW-1185">Reference proteome</keyword>
<evidence type="ECO:0000313" key="3">
    <source>
        <dbReference type="EMBL" id="SNS26811.1"/>
    </source>
</evidence>
<proteinExistence type="predicted"/>
<evidence type="ECO:0000256" key="2">
    <source>
        <dbReference type="SAM" id="Phobius"/>
    </source>
</evidence>
<evidence type="ECO:0008006" key="5">
    <source>
        <dbReference type="Google" id="ProtNLM"/>
    </source>
</evidence>
<dbReference type="Pfam" id="PF11288">
    <property type="entry name" value="DUF3089"/>
    <property type="match status" value="1"/>
</dbReference>
<protein>
    <recommendedName>
        <fullName evidence="5">DUF3089 domain-containing protein</fullName>
    </recommendedName>
</protein>
<evidence type="ECO:0000256" key="1">
    <source>
        <dbReference type="SAM" id="MobiDB-lite"/>
    </source>
</evidence>
<evidence type="ECO:0000313" key="4">
    <source>
        <dbReference type="Proteomes" id="UP000198339"/>
    </source>
</evidence>
<keyword evidence="2" id="KW-0812">Transmembrane</keyword>
<dbReference type="EMBL" id="FZPA01000001">
    <property type="protein sequence ID" value="SNS26811.1"/>
    <property type="molecule type" value="Genomic_DNA"/>
</dbReference>
<keyword evidence="2" id="KW-1133">Transmembrane helix</keyword>
<dbReference type="Proteomes" id="UP000198339">
    <property type="component" value="Unassembled WGS sequence"/>
</dbReference>
<feature type="transmembrane region" description="Helical" evidence="2">
    <location>
        <begin position="9"/>
        <end position="29"/>
    </location>
</feature>
<dbReference type="SUPFAM" id="SSF53474">
    <property type="entry name" value="alpha/beta-Hydrolases"/>
    <property type="match status" value="1"/>
</dbReference>
<reference evidence="3 4" key="1">
    <citation type="submission" date="2017-06" db="EMBL/GenBank/DDBJ databases">
        <authorList>
            <person name="Kim H.J."/>
            <person name="Triplett B.A."/>
        </authorList>
    </citation>
    <scope>NUCLEOTIDE SEQUENCE [LARGE SCALE GENOMIC DNA]</scope>
    <source>
        <strain evidence="3 4">DS15</strain>
    </source>
</reference>
<dbReference type="AlphaFoldDB" id="A0A239D4M6"/>
<keyword evidence="2" id="KW-0472">Membrane</keyword>
<name>A0A239D4M6_9SPHN</name>
<dbReference type="InterPro" id="IPR021440">
    <property type="entry name" value="DUF3089"/>
</dbReference>
<organism evidence="3 4">
    <name type="scientific">Sphingopyxis indica</name>
    <dbReference type="NCBI Taxonomy" id="436663"/>
    <lineage>
        <taxon>Bacteria</taxon>
        <taxon>Pseudomonadati</taxon>
        <taxon>Pseudomonadota</taxon>
        <taxon>Alphaproteobacteria</taxon>
        <taxon>Sphingomonadales</taxon>
        <taxon>Sphingomonadaceae</taxon>
        <taxon>Sphingopyxis</taxon>
    </lineage>
</organism>
<gene>
    <name evidence="3" type="ORF">SAMN06295955_10168</name>
</gene>
<sequence length="431" mass="46104">MERPLARKFLYLVAAIILIVLGFGVAYQLNPGWFGRVAFVPSAEFEPQEAIAPNAYDEAGMWLARPGMEDNPSDWRPVVADAPAPPPDSAAAQSRDQLIPPANAAERLLATSAVKKGDAAVFFVHPTSYYSKSSWNAPLDDADANYRAGLFMRGMASAFADAGEVWAPRYRQATLGAFLAEDRVTAGKAIDAAYRDVEQAFDAFLAAQPKNKPIILAGHSQGALHIETLIKNRIAGTPLAKRIVAAYIVGWPISRETDLEALGLPACETAEQANCILGWASFAEPADTSMVTQAYDGTIGYDGRPRRDTRMLCTNPITGVPDTQAPAEANLGTLKPREGFKGGELVAGKVGAKCDDARGFLMIGEADAVKQYAPNYVLPGNNYHVFDITLFWADVRADALRRLATFEGKPSPVPPAAAPVAAPASDTAPQT</sequence>
<dbReference type="InterPro" id="IPR029058">
    <property type="entry name" value="AB_hydrolase_fold"/>
</dbReference>
<accession>A0A239D4M6</accession>
<dbReference type="Gene3D" id="3.40.50.1820">
    <property type="entry name" value="alpha/beta hydrolase"/>
    <property type="match status" value="1"/>
</dbReference>
<feature type="region of interest" description="Disordered" evidence="1">
    <location>
        <begin position="408"/>
        <end position="431"/>
    </location>
</feature>